<evidence type="ECO:0000256" key="1">
    <source>
        <dbReference type="ARBA" id="ARBA00022527"/>
    </source>
</evidence>
<dbReference type="PANTHER" id="PTHR35526:SF3">
    <property type="entry name" value="ANTI-SIGMA-F FACTOR RSBW"/>
    <property type="match status" value="1"/>
</dbReference>
<dbReference type="InterPro" id="IPR050267">
    <property type="entry name" value="Anti-sigma-factor_SerPK"/>
</dbReference>
<keyword evidence="4" id="KW-1185">Reference proteome</keyword>
<dbReference type="InterPro" id="IPR036890">
    <property type="entry name" value="HATPase_C_sf"/>
</dbReference>
<dbReference type="CDD" id="cd16936">
    <property type="entry name" value="HATPase_RsbW-like"/>
    <property type="match status" value="1"/>
</dbReference>
<keyword evidence="1" id="KW-0808">Transferase</keyword>
<gene>
    <name evidence="3" type="ORF">GCM10010326_39110</name>
</gene>
<dbReference type="SUPFAM" id="SSF55874">
    <property type="entry name" value="ATPase domain of HSP90 chaperone/DNA topoisomerase II/histidine kinase"/>
    <property type="match status" value="1"/>
</dbReference>
<dbReference type="Proteomes" id="UP000600946">
    <property type="component" value="Unassembled WGS sequence"/>
</dbReference>
<dbReference type="Gene3D" id="3.30.565.10">
    <property type="entry name" value="Histidine kinase-like ATPase, C-terminal domain"/>
    <property type="match status" value="1"/>
</dbReference>
<sequence>MLTLNSSQIGPSAARRATAHYCRAMCPWVDADEVVLVVGELLGNAIRHTRGPWHLSLDQRQGKLVAAVRDHSNKAPVPRSGDLCGGGGFGLGIVRRLATDFRVIPHQQGKTVQASWSRPR</sequence>
<comment type="caution">
    <text evidence="3">The sequence shown here is derived from an EMBL/GenBank/DDBJ whole genome shotgun (WGS) entry which is preliminary data.</text>
</comment>
<keyword evidence="1" id="KW-0418">Kinase</keyword>
<protein>
    <recommendedName>
        <fullName evidence="2">Histidine kinase/HSP90-like ATPase domain-containing protein</fullName>
    </recommendedName>
</protein>
<evidence type="ECO:0000313" key="4">
    <source>
        <dbReference type="Proteomes" id="UP000600946"/>
    </source>
</evidence>
<dbReference type="Pfam" id="PF13581">
    <property type="entry name" value="HATPase_c_2"/>
    <property type="match status" value="1"/>
</dbReference>
<dbReference type="PANTHER" id="PTHR35526">
    <property type="entry name" value="ANTI-SIGMA-F FACTOR RSBW-RELATED"/>
    <property type="match status" value="1"/>
</dbReference>
<evidence type="ECO:0000259" key="2">
    <source>
        <dbReference type="Pfam" id="PF13581"/>
    </source>
</evidence>
<proteinExistence type="predicted"/>
<reference evidence="4" key="1">
    <citation type="journal article" date="2019" name="Int. J. Syst. Evol. Microbiol.">
        <title>The Global Catalogue of Microorganisms (GCM) 10K type strain sequencing project: providing services to taxonomists for standard genome sequencing and annotation.</title>
        <authorList>
            <consortium name="The Broad Institute Genomics Platform"/>
            <consortium name="The Broad Institute Genome Sequencing Center for Infectious Disease"/>
            <person name="Wu L."/>
            <person name="Ma J."/>
        </authorList>
    </citation>
    <scope>NUCLEOTIDE SEQUENCE [LARGE SCALE GENOMIC DNA]</scope>
    <source>
        <strain evidence="4">JCM 4594</strain>
    </source>
</reference>
<organism evidence="3 4">
    <name type="scientific">Streptomyces xanthochromogenes</name>
    <dbReference type="NCBI Taxonomy" id="67384"/>
    <lineage>
        <taxon>Bacteria</taxon>
        <taxon>Bacillati</taxon>
        <taxon>Actinomycetota</taxon>
        <taxon>Actinomycetes</taxon>
        <taxon>Kitasatosporales</taxon>
        <taxon>Streptomycetaceae</taxon>
        <taxon>Streptomyces</taxon>
    </lineage>
</organism>
<evidence type="ECO:0000313" key="3">
    <source>
        <dbReference type="EMBL" id="GGY41153.1"/>
    </source>
</evidence>
<dbReference type="InterPro" id="IPR003594">
    <property type="entry name" value="HATPase_dom"/>
</dbReference>
<dbReference type="GeneID" id="96291853"/>
<accession>A0ABQ3A9U8</accession>
<name>A0ABQ3A9U8_9ACTN</name>
<feature type="domain" description="Histidine kinase/HSP90-like ATPase" evidence="2">
    <location>
        <begin position="13"/>
        <end position="116"/>
    </location>
</feature>
<dbReference type="RefSeq" id="WP_190027789.1">
    <property type="nucleotide sequence ID" value="NZ_BMUU01000006.1"/>
</dbReference>
<dbReference type="EMBL" id="BMUU01000006">
    <property type="protein sequence ID" value="GGY41153.1"/>
    <property type="molecule type" value="Genomic_DNA"/>
</dbReference>
<keyword evidence="1" id="KW-0723">Serine/threonine-protein kinase</keyword>